<dbReference type="OrthoDB" id="6044094at2759"/>
<dbReference type="SUPFAM" id="SSF53098">
    <property type="entry name" value="Ribonuclease H-like"/>
    <property type="match status" value="1"/>
</dbReference>
<dbReference type="InterPro" id="IPR052338">
    <property type="entry name" value="Transposase_5"/>
</dbReference>
<protein>
    <recommendedName>
        <fullName evidence="1">Tc1-like transposase DDE domain-containing protein</fullName>
    </recommendedName>
</protein>
<dbReference type="Gene3D" id="3.30.420.10">
    <property type="entry name" value="Ribonuclease H-like superfamily/Ribonuclease H"/>
    <property type="match status" value="1"/>
</dbReference>
<dbReference type="NCBIfam" id="NF033545">
    <property type="entry name" value="transpos_IS630"/>
    <property type="match status" value="1"/>
</dbReference>
<name>A0A6J8ATC7_MYTCO</name>
<dbReference type="GO" id="GO:0003676">
    <property type="term" value="F:nucleic acid binding"/>
    <property type="evidence" value="ECO:0007669"/>
    <property type="project" value="InterPro"/>
</dbReference>
<dbReference type="Pfam" id="PF13358">
    <property type="entry name" value="DDE_3"/>
    <property type="match status" value="1"/>
</dbReference>
<evidence type="ECO:0000313" key="2">
    <source>
        <dbReference type="EMBL" id="CAC5373476.1"/>
    </source>
</evidence>
<organism evidence="2 3">
    <name type="scientific">Mytilus coruscus</name>
    <name type="common">Sea mussel</name>
    <dbReference type="NCBI Taxonomy" id="42192"/>
    <lineage>
        <taxon>Eukaryota</taxon>
        <taxon>Metazoa</taxon>
        <taxon>Spiralia</taxon>
        <taxon>Lophotrochozoa</taxon>
        <taxon>Mollusca</taxon>
        <taxon>Bivalvia</taxon>
        <taxon>Autobranchia</taxon>
        <taxon>Pteriomorphia</taxon>
        <taxon>Mytilida</taxon>
        <taxon>Mytiloidea</taxon>
        <taxon>Mytilidae</taxon>
        <taxon>Mytilinae</taxon>
        <taxon>Mytilus</taxon>
    </lineage>
</organism>
<feature type="domain" description="Tc1-like transposase DDE" evidence="1">
    <location>
        <begin position="161"/>
        <end position="312"/>
    </location>
</feature>
<dbReference type="InterPro" id="IPR012337">
    <property type="entry name" value="RNaseH-like_sf"/>
</dbReference>
<dbReference type="InterPro" id="IPR009057">
    <property type="entry name" value="Homeodomain-like_sf"/>
</dbReference>
<proteinExistence type="predicted"/>
<evidence type="ECO:0000259" key="1">
    <source>
        <dbReference type="Pfam" id="PF13358"/>
    </source>
</evidence>
<dbReference type="EMBL" id="CACVKT020001902">
    <property type="protein sequence ID" value="CAC5373476.1"/>
    <property type="molecule type" value="Genomic_DNA"/>
</dbReference>
<dbReference type="AlphaFoldDB" id="A0A6J8ATC7"/>
<dbReference type="InterPro" id="IPR038717">
    <property type="entry name" value="Tc1-like_DDE_dom"/>
</dbReference>
<dbReference type="InterPro" id="IPR036397">
    <property type="entry name" value="RNaseH_sf"/>
</dbReference>
<reference evidence="2 3" key="1">
    <citation type="submission" date="2020-06" db="EMBL/GenBank/DDBJ databases">
        <authorList>
            <person name="Li R."/>
            <person name="Bekaert M."/>
        </authorList>
    </citation>
    <scope>NUCLEOTIDE SEQUENCE [LARGE SCALE GENOMIC DNA]</scope>
    <source>
        <strain evidence="3">wild</strain>
    </source>
</reference>
<dbReference type="PANTHER" id="PTHR23022:SF135">
    <property type="entry name" value="SI:DKEY-77F5.3"/>
    <property type="match status" value="1"/>
</dbReference>
<accession>A0A6J8ATC7</accession>
<evidence type="ECO:0000313" key="3">
    <source>
        <dbReference type="Proteomes" id="UP000507470"/>
    </source>
</evidence>
<dbReference type="SUPFAM" id="SSF46689">
    <property type="entry name" value="Homeodomain-like"/>
    <property type="match status" value="1"/>
</dbReference>
<keyword evidence="3" id="KW-1185">Reference proteome</keyword>
<dbReference type="PANTHER" id="PTHR23022">
    <property type="entry name" value="TRANSPOSABLE ELEMENT-RELATED"/>
    <property type="match status" value="1"/>
</dbReference>
<gene>
    <name evidence="2" type="ORF">MCOR_11221</name>
</gene>
<dbReference type="Proteomes" id="UP000507470">
    <property type="component" value="Unassembled WGS sequence"/>
</dbReference>
<dbReference type="InterPro" id="IPR047655">
    <property type="entry name" value="Transpos_IS630-like"/>
</dbReference>
<sequence length="352" mass="41229">MDICPGSVKPTRLSVYIRERILSLRRSGKNITEVRDELIRSDNVQVFRQGITAFLRRFRQSGSVTDFKVNTRQKILQEVHLEFIDETIRNDREISAREVAKLLTERFHIPVSETTIKRARQRLGWKHSPTQYCQMVREVNKPKRVNYALECIINRETFDNVIFTDETTVKIQSSTRYSFRKEGEETQAKGKPKHPYQVHAHCRVHVLGGISRQGPTGLYIFTGFMDSVFYQEILNEQLLPFIQEKYPNGHRLVQDNDPKHVSRSTKQWMQDNNVNHWVTPPESPDLNPIENIWAALKFHIRRRVKPSYQQELIDGIQEYWNNLSAETCCSYINHLYKVLPKVLDVDGNATGY</sequence>